<dbReference type="Proteomes" id="UP000582659">
    <property type="component" value="Unassembled WGS sequence"/>
</dbReference>
<dbReference type="AlphaFoldDB" id="A0A1I7RM79"/>
<evidence type="ECO:0000256" key="1">
    <source>
        <dbReference type="SAM" id="MobiDB-lite"/>
    </source>
</evidence>
<accession>A0A1I7RM79</accession>
<proteinExistence type="predicted"/>
<feature type="compositionally biased region" description="Gly residues" evidence="1">
    <location>
        <begin position="48"/>
        <end position="57"/>
    </location>
</feature>
<feature type="chain" id="PRO_5036021853" evidence="2">
    <location>
        <begin position="22"/>
        <end position="79"/>
    </location>
</feature>
<feature type="signal peptide" evidence="2">
    <location>
        <begin position="1"/>
        <end position="21"/>
    </location>
</feature>
<reference evidence="7" key="1">
    <citation type="submission" date="2016-11" db="UniProtKB">
        <authorList>
            <consortium name="WormBaseParasite"/>
        </authorList>
    </citation>
    <scope>IDENTIFICATION</scope>
</reference>
<feature type="region of interest" description="Disordered" evidence="1">
    <location>
        <begin position="40"/>
        <end position="62"/>
    </location>
</feature>
<name>A0A1I7RM79_BURXY</name>
<keyword evidence="6" id="KW-1185">Reference proteome</keyword>
<evidence type="ECO:0000313" key="3">
    <source>
        <dbReference type="EMBL" id="CAD5227857.1"/>
    </source>
</evidence>
<dbReference type="EMBL" id="CAJFCV020000004">
    <property type="protein sequence ID" value="CAG9118276.1"/>
    <property type="molecule type" value="Genomic_DNA"/>
</dbReference>
<dbReference type="Proteomes" id="UP000659654">
    <property type="component" value="Unassembled WGS sequence"/>
</dbReference>
<evidence type="ECO:0000313" key="7">
    <source>
        <dbReference type="WBParaSite" id="BXY_0181400.1"/>
    </source>
</evidence>
<evidence type="ECO:0000313" key="6">
    <source>
        <dbReference type="Proteomes" id="UP000659654"/>
    </source>
</evidence>
<evidence type="ECO:0000313" key="5">
    <source>
        <dbReference type="Proteomes" id="UP000095284"/>
    </source>
</evidence>
<dbReference type="WBParaSite" id="BXY_0181400.1">
    <property type="protein sequence ID" value="BXY_0181400.1"/>
    <property type="gene ID" value="BXY_0181400"/>
</dbReference>
<evidence type="ECO:0000313" key="4">
    <source>
        <dbReference type="EMBL" id="CAG9118276.1"/>
    </source>
</evidence>
<organism evidence="5 7">
    <name type="scientific">Bursaphelenchus xylophilus</name>
    <name type="common">Pinewood nematode worm</name>
    <name type="synonym">Aphelenchoides xylophilus</name>
    <dbReference type="NCBI Taxonomy" id="6326"/>
    <lineage>
        <taxon>Eukaryota</taxon>
        <taxon>Metazoa</taxon>
        <taxon>Ecdysozoa</taxon>
        <taxon>Nematoda</taxon>
        <taxon>Chromadorea</taxon>
        <taxon>Rhabditida</taxon>
        <taxon>Tylenchina</taxon>
        <taxon>Tylenchomorpha</taxon>
        <taxon>Aphelenchoidea</taxon>
        <taxon>Aphelenchoididae</taxon>
        <taxon>Bursaphelenchus</taxon>
    </lineage>
</organism>
<keyword evidence="2" id="KW-0732">Signal</keyword>
<dbReference type="Proteomes" id="UP000095284">
    <property type="component" value="Unplaced"/>
</dbReference>
<protein>
    <submittedName>
        <fullName evidence="3">(pine wood nematode) hypothetical protein</fullName>
    </submittedName>
</protein>
<sequence>MNSAAVLLLLYFLGLQAFIEARPPAAEPALEAVNIVKRQSDGDWDSPRGGGSYGGRGSDGDWDAWYFSKPKTYNDGWWP</sequence>
<evidence type="ECO:0000256" key="2">
    <source>
        <dbReference type="SAM" id="SignalP"/>
    </source>
</evidence>
<dbReference type="EMBL" id="CAJFDI010000004">
    <property type="protein sequence ID" value="CAD5227857.1"/>
    <property type="molecule type" value="Genomic_DNA"/>
</dbReference>
<reference evidence="4" key="2">
    <citation type="submission" date="2020-08" db="EMBL/GenBank/DDBJ databases">
        <authorList>
            <person name="Kikuchi T."/>
        </authorList>
    </citation>
    <scope>NUCLEOTIDE SEQUENCE</scope>
    <source>
        <strain evidence="3">Ka4C1</strain>
    </source>
</reference>
<gene>
    <name evidence="3" type="ORF">BXYJ_LOCUS10159</name>
</gene>